<reference evidence="3" key="1">
    <citation type="journal article" date="2023" name="Mol. Phylogenet. Evol.">
        <title>Genome-scale phylogeny and comparative genomics of the fungal order Sordariales.</title>
        <authorList>
            <person name="Hensen N."/>
            <person name="Bonometti L."/>
            <person name="Westerberg I."/>
            <person name="Brannstrom I.O."/>
            <person name="Guillou S."/>
            <person name="Cros-Aarteil S."/>
            <person name="Calhoun S."/>
            <person name="Haridas S."/>
            <person name="Kuo A."/>
            <person name="Mondo S."/>
            <person name="Pangilinan J."/>
            <person name="Riley R."/>
            <person name="LaButti K."/>
            <person name="Andreopoulos B."/>
            <person name="Lipzen A."/>
            <person name="Chen C."/>
            <person name="Yan M."/>
            <person name="Daum C."/>
            <person name="Ng V."/>
            <person name="Clum A."/>
            <person name="Steindorff A."/>
            <person name="Ohm R.A."/>
            <person name="Martin F."/>
            <person name="Silar P."/>
            <person name="Natvig D.O."/>
            <person name="Lalanne C."/>
            <person name="Gautier V."/>
            <person name="Ament-Velasquez S.L."/>
            <person name="Kruys A."/>
            <person name="Hutchinson M.I."/>
            <person name="Powell A.J."/>
            <person name="Barry K."/>
            <person name="Miller A.N."/>
            <person name="Grigoriev I.V."/>
            <person name="Debuchy R."/>
            <person name="Gladieux P."/>
            <person name="Hiltunen Thoren M."/>
            <person name="Johannesson H."/>
        </authorList>
    </citation>
    <scope>NUCLEOTIDE SEQUENCE</scope>
    <source>
        <strain evidence="3">CBS 955.72</strain>
    </source>
</reference>
<reference evidence="3" key="2">
    <citation type="submission" date="2023-06" db="EMBL/GenBank/DDBJ databases">
        <authorList>
            <consortium name="Lawrence Berkeley National Laboratory"/>
            <person name="Haridas S."/>
            <person name="Hensen N."/>
            <person name="Bonometti L."/>
            <person name="Westerberg I."/>
            <person name="Brannstrom I.O."/>
            <person name="Guillou S."/>
            <person name="Cros-Aarteil S."/>
            <person name="Calhoun S."/>
            <person name="Kuo A."/>
            <person name="Mondo S."/>
            <person name="Pangilinan J."/>
            <person name="Riley R."/>
            <person name="Labutti K."/>
            <person name="Andreopoulos B."/>
            <person name="Lipzen A."/>
            <person name="Chen C."/>
            <person name="Yanf M."/>
            <person name="Daum C."/>
            <person name="Ng V."/>
            <person name="Clum A."/>
            <person name="Steindorff A."/>
            <person name="Ohm R."/>
            <person name="Martin F."/>
            <person name="Silar P."/>
            <person name="Natvig D."/>
            <person name="Lalanne C."/>
            <person name="Gautier V."/>
            <person name="Ament-Velasquez S.L."/>
            <person name="Kruys A."/>
            <person name="Hutchinson M.I."/>
            <person name="Powell A.J."/>
            <person name="Barry K."/>
            <person name="Miller A.N."/>
            <person name="Grigoriev I.V."/>
            <person name="Debuchy R."/>
            <person name="Gladieux P."/>
            <person name="Thoren M.H."/>
            <person name="Johannesson H."/>
        </authorList>
    </citation>
    <scope>NUCLEOTIDE SEQUENCE</scope>
    <source>
        <strain evidence="3">CBS 955.72</strain>
    </source>
</reference>
<feature type="domain" description="Nephrocystin 3-like N-terminal" evidence="2">
    <location>
        <begin position="2"/>
        <end position="73"/>
    </location>
</feature>
<feature type="non-terminal residue" evidence="3">
    <location>
        <position position="1"/>
    </location>
</feature>
<name>A0AAJ0HA14_9PEZI</name>
<accession>A0AAJ0HA14</accession>
<dbReference type="AlphaFoldDB" id="A0AAJ0HA14"/>
<proteinExistence type="predicted"/>
<dbReference type="Proteomes" id="UP001275084">
    <property type="component" value="Unassembled WGS sequence"/>
</dbReference>
<evidence type="ECO:0000313" key="4">
    <source>
        <dbReference type="Proteomes" id="UP001275084"/>
    </source>
</evidence>
<keyword evidence="4" id="KW-1185">Reference proteome</keyword>
<feature type="non-terminal residue" evidence="3">
    <location>
        <position position="80"/>
    </location>
</feature>
<protein>
    <recommendedName>
        <fullName evidence="2">Nephrocystin 3-like N-terminal domain-containing protein</fullName>
    </recommendedName>
</protein>
<keyword evidence="1" id="KW-0677">Repeat</keyword>
<dbReference type="InterPro" id="IPR056884">
    <property type="entry name" value="NPHP3-like_N"/>
</dbReference>
<comment type="caution">
    <text evidence="3">The sequence shown here is derived from an EMBL/GenBank/DDBJ whole genome shotgun (WGS) entry which is preliminary data.</text>
</comment>
<evidence type="ECO:0000259" key="2">
    <source>
        <dbReference type="Pfam" id="PF24883"/>
    </source>
</evidence>
<evidence type="ECO:0000256" key="1">
    <source>
        <dbReference type="ARBA" id="ARBA00022737"/>
    </source>
</evidence>
<gene>
    <name evidence="3" type="ORF">B0T25DRAFT_419883</name>
</gene>
<dbReference type="Pfam" id="PF24883">
    <property type="entry name" value="NPHP3_N"/>
    <property type="match status" value="1"/>
</dbReference>
<evidence type="ECO:0000313" key="3">
    <source>
        <dbReference type="EMBL" id="KAK3345778.1"/>
    </source>
</evidence>
<organism evidence="3 4">
    <name type="scientific">Lasiosphaeria hispida</name>
    <dbReference type="NCBI Taxonomy" id="260671"/>
    <lineage>
        <taxon>Eukaryota</taxon>
        <taxon>Fungi</taxon>
        <taxon>Dikarya</taxon>
        <taxon>Ascomycota</taxon>
        <taxon>Pezizomycotina</taxon>
        <taxon>Sordariomycetes</taxon>
        <taxon>Sordariomycetidae</taxon>
        <taxon>Sordariales</taxon>
        <taxon>Lasiosphaeriaceae</taxon>
        <taxon>Lasiosphaeria</taxon>
    </lineage>
</organism>
<dbReference type="EMBL" id="JAUIQD010000006">
    <property type="protein sequence ID" value="KAK3345778.1"/>
    <property type="molecule type" value="Genomic_DNA"/>
</dbReference>
<sequence length="80" mass="9059">ENQMFWIQGGSGKGKTILLCGIINKLERAMVAGRHCYNLAYYFCQATDSCINSMTMVLQGLIYLLIHQQPCLLLYLPKNT</sequence>